<dbReference type="PANTHER" id="PTHR12461:SF105">
    <property type="entry name" value="HYPOXIA-INDUCIBLE FACTOR 1-ALPHA INHIBITOR"/>
    <property type="match status" value="1"/>
</dbReference>
<protein>
    <recommendedName>
        <fullName evidence="1">Cupin-like domain-containing protein</fullName>
    </recommendedName>
</protein>
<dbReference type="InterPro" id="IPR041667">
    <property type="entry name" value="Cupin_8"/>
</dbReference>
<dbReference type="EMBL" id="MN740161">
    <property type="protein sequence ID" value="QHT90990.1"/>
    <property type="molecule type" value="Genomic_DNA"/>
</dbReference>
<evidence type="ECO:0000259" key="1">
    <source>
        <dbReference type="Pfam" id="PF13621"/>
    </source>
</evidence>
<dbReference type="Gene3D" id="2.60.120.650">
    <property type="entry name" value="Cupin"/>
    <property type="match status" value="1"/>
</dbReference>
<accession>A0A6C0IEF2</accession>
<feature type="domain" description="Cupin-like" evidence="1">
    <location>
        <begin position="82"/>
        <end position="256"/>
    </location>
</feature>
<dbReference type="PANTHER" id="PTHR12461">
    <property type="entry name" value="HYPOXIA-INDUCIBLE FACTOR 1 ALPHA INHIBITOR-RELATED"/>
    <property type="match status" value="1"/>
</dbReference>
<proteinExistence type="predicted"/>
<evidence type="ECO:0000313" key="2">
    <source>
        <dbReference type="EMBL" id="QHT90990.1"/>
    </source>
</evidence>
<reference evidence="2" key="1">
    <citation type="journal article" date="2020" name="Nature">
        <title>Giant virus diversity and host interactions through global metagenomics.</title>
        <authorList>
            <person name="Schulz F."/>
            <person name="Roux S."/>
            <person name="Paez-Espino D."/>
            <person name="Jungbluth S."/>
            <person name="Walsh D.A."/>
            <person name="Denef V.J."/>
            <person name="McMahon K.D."/>
            <person name="Konstantinidis K.T."/>
            <person name="Eloe-Fadrosh E.A."/>
            <person name="Kyrpides N.C."/>
            <person name="Woyke T."/>
        </authorList>
    </citation>
    <scope>NUCLEOTIDE SEQUENCE</scope>
    <source>
        <strain evidence="2">GVMAG-M-3300023184-72</strain>
    </source>
</reference>
<organism evidence="2">
    <name type="scientific">viral metagenome</name>
    <dbReference type="NCBI Taxonomy" id="1070528"/>
    <lineage>
        <taxon>unclassified sequences</taxon>
        <taxon>metagenomes</taxon>
        <taxon>organismal metagenomes</taxon>
    </lineage>
</organism>
<dbReference type="AlphaFoldDB" id="A0A6C0IEF2"/>
<name>A0A6C0IEF2_9ZZZZ</name>
<dbReference type="Pfam" id="PF13621">
    <property type="entry name" value="Cupin_8"/>
    <property type="match status" value="1"/>
</dbReference>
<sequence>MKIIIGTFIFCLVLFIYLHIQFHLKTSNDLEMYEIDQPSKDKLEEICDLRQPVLFDFESEKIIETTNKTFISNNYPAFEVKIRNTKDDDPNNELYVPLPLHSAVKLFAEDKTSTYFSEHNSDFLEETGIIKNFKYNDEFLRPYMVSNCNYDILMSSNKVETPFKYELNYRNYLLLTQGSAQIKMAPPQSTKYLYPIYDYENFEFKSHVNPWSPQSKYAADFDKIKCLEFTLIPGKTLFIPAYWWYSIKLNNNTSISCFNYRTYMNNIAIIPYISLHALQIQNVKRNLAKKVSINELNNEIIYPNDNIEETVDTNTMIINENIISEILPGSLQTELDSDIN</sequence>
<dbReference type="SUPFAM" id="SSF51197">
    <property type="entry name" value="Clavaminate synthase-like"/>
    <property type="match status" value="1"/>
</dbReference>